<feature type="non-terminal residue" evidence="1">
    <location>
        <position position="1"/>
    </location>
</feature>
<organism evidence="1 2">
    <name type="scientific">Malus domestica</name>
    <name type="common">Apple</name>
    <name type="synonym">Pyrus malus</name>
    <dbReference type="NCBI Taxonomy" id="3750"/>
    <lineage>
        <taxon>Eukaryota</taxon>
        <taxon>Viridiplantae</taxon>
        <taxon>Streptophyta</taxon>
        <taxon>Embryophyta</taxon>
        <taxon>Tracheophyta</taxon>
        <taxon>Spermatophyta</taxon>
        <taxon>Magnoliopsida</taxon>
        <taxon>eudicotyledons</taxon>
        <taxon>Gunneridae</taxon>
        <taxon>Pentapetalae</taxon>
        <taxon>rosids</taxon>
        <taxon>fabids</taxon>
        <taxon>Rosales</taxon>
        <taxon>Rosaceae</taxon>
        <taxon>Amygdaloideae</taxon>
        <taxon>Maleae</taxon>
        <taxon>Malus</taxon>
    </lineage>
</organism>
<dbReference type="Proteomes" id="UP000290289">
    <property type="component" value="Chromosome 5"/>
</dbReference>
<protein>
    <submittedName>
        <fullName evidence="1">Uncharacterized protein</fullName>
    </submittedName>
</protein>
<comment type="caution">
    <text evidence="1">The sequence shown here is derived from an EMBL/GenBank/DDBJ whole genome shotgun (WGS) entry which is preliminary data.</text>
</comment>
<evidence type="ECO:0000313" key="1">
    <source>
        <dbReference type="EMBL" id="RXH99958.1"/>
    </source>
</evidence>
<reference evidence="1 2" key="1">
    <citation type="submission" date="2018-10" db="EMBL/GenBank/DDBJ databases">
        <title>A high-quality apple genome assembly.</title>
        <authorList>
            <person name="Hu J."/>
        </authorList>
    </citation>
    <scope>NUCLEOTIDE SEQUENCE [LARGE SCALE GENOMIC DNA]</scope>
    <source>
        <strain evidence="2">cv. HFTH1</strain>
        <tissue evidence="1">Young leaf</tissue>
    </source>
</reference>
<keyword evidence="2" id="KW-1185">Reference proteome</keyword>
<dbReference type="AlphaFoldDB" id="A0A498JVP0"/>
<dbReference type="EMBL" id="RDQH01000331">
    <property type="protein sequence ID" value="RXH99958.1"/>
    <property type="molecule type" value="Genomic_DNA"/>
</dbReference>
<proteinExistence type="predicted"/>
<name>A0A498JVP0_MALDO</name>
<gene>
    <name evidence="1" type="ORF">DVH24_030449</name>
</gene>
<evidence type="ECO:0000313" key="2">
    <source>
        <dbReference type="Proteomes" id="UP000290289"/>
    </source>
</evidence>
<accession>A0A498JVP0</accession>
<sequence>GQNYPRDTLDFLHASSGESSINRVKSAQNRFHTLAKLSKTLKTLFSLNSNFGIGGSSAKAPLFIMGA</sequence>